<dbReference type="EC" id="2.3.1.9" evidence="3"/>
<evidence type="ECO:0000256" key="6">
    <source>
        <dbReference type="ARBA" id="ARBA00022946"/>
    </source>
</evidence>
<proteinExistence type="inferred from homology"/>
<dbReference type="Pfam" id="PF02803">
    <property type="entry name" value="Thiolase_C"/>
    <property type="match status" value="1"/>
</dbReference>
<accession>A0A1M6C3V4</accession>
<keyword evidence="5" id="KW-0479">Metal-binding</keyword>
<evidence type="ECO:0000256" key="4">
    <source>
        <dbReference type="ARBA" id="ARBA00022679"/>
    </source>
</evidence>
<feature type="active site" description="Proton acceptor" evidence="9">
    <location>
        <position position="348"/>
    </location>
</feature>
<gene>
    <name evidence="13" type="ORF">SAMN05443429_102211</name>
</gene>
<dbReference type="RefSeq" id="WP_073178369.1">
    <property type="nucleotide sequence ID" value="NZ_FQYI01000002.1"/>
</dbReference>
<evidence type="ECO:0000256" key="3">
    <source>
        <dbReference type="ARBA" id="ARBA00012705"/>
    </source>
</evidence>
<dbReference type="GO" id="GO:0046872">
    <property type="term" value="F:metal ion binding"/>
    <property type="evidence" value="ECO:0007669"/>
    <property type="project" value="UniProtKB-KW"/>
</dbReference>
<dbReference type="InterPro" id="IPR020610">
    <property type="entry name" value="Thiolase_AS"/>
</dbReference>
<keyword evidence="6" id="KW-0809">Transit peptide</keyword>
<feature type="domain" description="Thiolase N-terminal" evidence="11">
    <location>
        <begin position="4"/>
        <end position="261"/>
    </location>
</feature>
<dbReference type="NCBIfam" id="TIGR01930">
    <property type="entry name" value="AcCoA-C-Actrans"/>
    <property type="match status" value="1"/>
</dbReference>
<dbReference type="PROSITE" id="PS00737">
    <property type="entry name" value="THIOLASE_2"/>
    <property type="match status" value="1"/>
</dbReference>
<evidence type="ECO:0000256" key="5">
    <source>
        <dbReference type="ARBA" id="ARBA00022723"/>
    </source>
</evidence>
<dbReference type="InterPro" id="IPR020616">
    <property type="entry name" value="Thiolase_N"/>
</dbReference>
<keyword evidence="7" id="KW-0630">Potassium</keyword>
<evidence type="ECO:0000259" key="11">
    <source>
        <dbReference type="Pfam" id="PF00108"/>
    </source>
</evidence>
<dbReference type="PANTHER" id="PTHR18919">
    <property type="entry name" value="ACETYL-COA C-ACYLTRANSFERASE"/>
    <property type="match status" value="1"/>
</dbReference>
<dbReference type="Gene3D" id="3.40.47.10">
    <property type="match status" value="1"/>
</dbReference>
<comment type="subunit">
    <text evidence="2">Homotetramer.</text>
</comment>
<comment type="similarity">
    <text evidence="1 10">Belongs to the thiolase-like superfamily. Thiolase family.</text>
</comment>
<evidence type="ECO:0000256" key="9">
    <source>
        <dbReference type="PIRSR" id="PIRSR000429-1"/>
    </source>
</evidence>
<evidence type="ECO:0000256" key="8">
    <source>
        <dbReference type="ARBA" id="ARBA00023315"/>
    </source>
</evidence>
<dbReference type="AlphaFoldDB" id="A0A1M6C3V4"/>
<protein>
    <recommendedName>
        <fullName evidence="3">acetyl-CoA C-acetyltransferase</fullName>
        <ecNumber evidence="3">2.3.1.9</ecNumber>
    </recommendedName>
</protein>
<evidence type="ECO:0000313" key="13">
    <source>
        <dbReference type="EMBL" id="SHI55491.1"/>
    </source>
</evidence>
<dbReference type="Proteomes" id="UP000184335">
    <property type="component" value="Unassembled WGS sequence"/>
</dbReference>
<dbReference type="InterPro" id="IPR020617">
    <property type="entry name" value="Thiolase_C"/>
</dbReference>
<dbReference type="STRING" id="1118202.SAMN05443429_102211"/>
<dbReference type="PIRSF" id="PIRSF000429">
    <property type="entry name" value="Ac-CoA_Ac_transf"/>
    <property type="match status" value="1"/>
</dbReference>
<keyword evidence="8 10" id="KW-0012">Acyltransferase</keyword>
<keyword evidence="4 10" id="KW-0808">Transferase</keyword>
<feature type="active site" description="Proton acceptor" evidence="9">
    <location>
        <position position="378"/>
    </location>
</feature>
<dbReference type="InterPro" id="IPR016039">
    <property type="entry name" value="Thiolase-like"/>
</dbReference>
<dbReference type="Pfam" id="PF00108">
    <property type="entry name" value="Thiolase_N"/>
    <property type="match status" value="1"/>
</dbReference>
<dbReference type="InterPro" id="IPR020613">
    <property type="entry name" value="Thiolase_CS"/>
</dbReference>
<dbReference type="FunFam" id="3.40.47.10:FF:000007">
    <property type="entry name" value="acetyl-CoA acetyltransferase, mitochondrial"/>
    <property type="match status" value="1"/>
</dbReference>
<evidence type="ECO:0000256" key="1">
    <source>
        <dbReference type="ARBA" id="ARBA00010982"/>
    </source>
</evidence>
<feature type="domain" description="Thiolase C-terminal" evidence="12">
    <location>
        <begin position="270"/>
        <end position="390"/>
    </location>
</feature>
<dbReference type="GO" id="GO:0003985">
    <property type="term" value="F:acetyl-CoA C-acetyltransferase activity"/>
    <property type="evidence" value="ECO:0007669"/>
    <property type="project" value="UniProtKB-EC"/>
</dbReference>
<keyword evidence="14" id="KW-1185">Reference proteome</keyword>
<name>A0A1M6C3V4_9FLAO</name>
<dbReference type="PANTHER" id="PTHR18919:SF156">
    <property type="entry name" value="ACETYL-COA ACETYLTRANSFERASE, MITOCHONDRIAL"/>
    <property type="match status" value="1"/>
</dbReference>
<sequence>MKEIFIVSAARTPMGSFMGSLSTVPATQLGAAAVKGALEKINLDPELVEEIYMGNVLQAGEGQAPARQVAIAAGLKNTTPATTINKVCASGMKAITMAAQAIKAGDADIIVAGGMENMSMVPHYFHARLATKFGDAKLVDGMTKDGLTDVYDQVPMGICAEACAAEYGFSREDQDNFAVESYRRSAKAWEEGKFADEVVPVSVPQRKGEPVIISEDEEFKAVNFDKIPSLPPAFQKENGTVTAANASTINDGASAIILMSGEKVQELGIKPLAKIIAYADAAHEPKWFTTAPAKALPKALEKAGLQISDIDFFEFNEAFAVVGLANTKILGLDDEKVNVNGGAVSLGHPLGSSGSRIVVTLAHILQQRGGKFGAAAICNGGGGATAIIIENLTN</sequence>
<evidence type="ECO:0000256" key="2">
    <source>
        <dbReference type="ARBA" id="ARBA00011881"/>
    </source>
</evidence>
<dbReference type="PROSITE" id="PS00099">
    <property type="entry name" value="THIOLASE_3"/>
    <property type="match status" value="1"/>
</dbReference>
<evidence type="ECO:0000256" key="10">
    <source>
        <dbReference type="RuleBase" id="RU003557"/>
    </source>
</evidence>
<feature type="active site" description="Acyl-thioester intermediate" evidence="9">
    <location>
        <position position="88"/>
    </location>
</feature>
<dbReference type="PROSITE" id="PS00098">
    <property type="entry name" value="THIOLASE_1"/>
    <property type="match status" value="1"/>
</dbReference>
<dbReference type="SUPFAM" id="SSF53901">
    <property type="entry name" value="Thiolase-like"/>
    <property type="match status" value="2"/>
</dbReference>
<dbReference type="CDD" id="cd00751">
    <property type="entry name" value="thiolase"/>
    <property type="match status" value="1"/>
</dbReference>
<reference evidence="13 14" key="1">
    <citation type="submission" date="2016-11" db="EMBL/GenBank/DDBJ databases">
        <authorList>
            <person name="Jaros S."/>
            <person name="Januszkiewicz K."/>
            <person name="Wedrychowicz H."/>
        </authorList>
    </citation>
    <scope>NUCLEOTIDE SEQUENCE [LARGE SCALE GENOMIC DNA]</scope>
    <source>
        <strain evidence="13 14">DSM 25479</strain>
    </source>
</reference>
<dbReference type="OrthoDB" id="9764892at2"/>
<dbReference type="EMBL" id="FQYI01000002">
    <property type="protein sequence ID" value="SHI55491.1"/>
    <property type="molecule type" value="Genomic_DNA"/>
</dbReference>
<dbReference type="InterPro" id="IPR020615">
    <property type="entry name" value="Thiolase_acyl_enz_int_AS"/>
</dbReference>
<dbReference type="InterPro" id="IPR002155">
    <property type="entry name" value="Thiolase"/>
</dbReference>
<organism evidence="13 14">
    <name type="scientific">Cruoricaptor ignavus</name>
    <dbReference type="NCBI Taxonomy" id="1118202"/>
    <lineage>
        <taxon>Bacteria</taxon>
        <taxon>Pseudomonadati</taxon>
        <taxon>Bacteroidota</taxon>
        <taxon>Flavobacteriia</taxon>
        <taxon>Flavobacteriales</taxon>
        <taxon>Weeksellaceae</taxon>
        <taxon>Cruoricaptor</taxon>
    </lineage>
</organism>
<evidence type="ECO:0000256" key="7">
    <source>
        <dbReference type="ARBA" id="ARBA00022958"/>
    </source>
</evidence>
<evidence type="ECO:0000313" key="14">
    <source>
        <dbReference type="Proteomes" id="UP000184335"/>
    </source>
</evidence>
<evidence type="ECO:0000259" key="12">
    <source>
        <dbReference type="Pfam" id="PF02803"/>
    </source>
</evidence>
<dbReference type="GO" id="GO:0006635">
    <property type="term" value="P:fatty acid beta-oxidation"/>
    <property type="evidence" value="ECO:0007669"/>
    <property type="project" value="TreeGrafter"/>
</dbReference>